<gene>
    <name evidence="6" type="ORF">SAMN05216277_1061</name>
</gene>
<dbReference type="PANTHER" id="PTHR43179:SF12">
    <property type="entry name" value="GALACTOFURANOSYLTRANSFERASE GLFT2"/>
    <property type="match status" value="1"/>
</dbReference>
<dbReference type="EMBL" id="FOXI01000006">
    <property type="protein sequence ID" value="SFP67159.1"/>
    <property type="molecule type" value="Genomic_DNA"/>
</dbReference>
<accession>A0A1I5S8Z7</accession>
<feature type="compositionally biased region" description="Basic and acidic residues" evidence="4">
    <location>
        <begin position="189"/>
        <end position="207"/>
    </location>
</feature>
<dbReference type="InterPro" id="IPR029044">
    <property type="entry name" value="Nucleotide-diphossugar_trans"/>
</dbReference>
<dbReference type="OrthoDB" id="196370at2157"/>
<reference evidence="7" key="1">
    <citation type="submission" date="2016-10" db="EMBL/GenBank/DDBJ databases">
        <authorList>
            <person name="Varghese N."/>
            <person name="Submissions S."/>
        </authorList>
    </citation>
    <scope>NUCLEOTIDE SEQUENCE [LARGE SCALE GENOMIC DNA]</scope>
    <source>
        <strain evidence="7">CGMCC 1.10329</strain>
    </source>
</reference>
<comment type="similarity">
    <text evidence="1">Belongs to the glycosyltransferase 2 family.</text>
</comment>
<protein>
    <submittedName>
        <fullName evidence="6">Glycosyl transferase family 2</fullName>
    </submittedName>
</protein>
<dbReference type="SUPFAM" id="SSF53448">
    <property type="entry name" value="Nucleotide-diphospho-sugar transferases"/>
    <property type="match status" value="1"/>
</dbReference>
<evidence type="ECO:0000256" key="1">
    <source>
        <dbReference type="ARBA" id="ARBA00006739"/>
    </source>
</evidence>
<evidence type="ECO:0000256" key="3">
    <source>
        <dbReference type="ARBA" id="ARBA00022679"/>
    </source>
</evidence>
<organism evidence="6 7">
    <name type="scientific">Halolamina pelagica</name>
    <dbReference type="NCBI Taxonomy" id="699431"/>
    <lineage>
        <taxon>Archaea</taxon>
        <taxon>Methanobacteriati</taxon>
        <taxon>Methanobacteriota</taxon>
        <taxon>Stenosarchaea group</taxon>
        <taxon>Halobacteria</taxon>
        <taxon>Halobacteriales</taxon>
        <taxon>Haloferacaceae</taxon>
    </lineage>
</organism>
<evidence type="ECO:0000256" key="4">
    <source>
        <dbReference type="SAM" id="MobiDB-lite"/>
    </source>
</evidence>
<evidence type="ECO:0000313" key="6">
    <source>
        <dbReference type="EMBL" id="SFP67159.1"/>
    </source>
</evidence>
<name>A0A1I5S8Z7_9EURY</name>
<dbReference type="InterPro" id="IPR001173">
    <property type="entry name" value="Glyco_trans_2-like"/>
</dbReference>
<dbReference type="PANTHER" id="PTHR43179">
    <property type="entry name" value="RHAMNOSYLTRANSFERASE WBBL"/>
    <property type="match status" value="1"/>
</dbReference>
<sequence length="307" mass="32722">MDLSVVVPTLNGRDRLAASLDSLASRAPGAEVVVVNGPSADGTTGMVRERTDVDVLVEVADRCINVARNAGIAASSGDAIALLGFDLTIAEGWVDAIRDGLAAASAVTGPVSHGDDGENGGGDLERRRIAGRDVRYFNGDNVAFRTATLRETLDGFDEYLRTGGARDAAHRLAGAGYQVAWRDGMTTNREADEHDGPGPHGPDEQHRNWKYRSLSYRLTKNYGPRPTVARRTLAHATGDAADAARAVLRGEGSPSAWFGNGREVISGILRGSADGLVARARDRSETRNPYGLAVEKQRAVATYDRRE</sequence>
<evidence type="ECO:0000259" key="5">
    <source>
        <dbReference type="Pfam" id="PF00535"/>
    </source>
</evidence>
<dbReference type="RefSeq" id="WP_074877949.1">
    <property type="nucleotide sequence ID" value="NZ_FOXI01000006.1"/>
</dbReference>
<evidence type="ECO:0000256" key="2">
    <source>
        <dbReference type="ARBA" id="ARBA00022676"/>
    </source>
</evidence>
<dbReference type="Proteomes" id="UP000183769">
    <property type="component" value="Unassembled WGS sequence"/>
</dbReference>
<dbReference type="CDD" id="cd00761">
    <property type="entry name" value="Glyco_tranf_GTA_type"/>
    <property type="match status" value="1"/>
</dbReference>
<dbReference type="Gene3D" id="3.90.550.10">
    <property type="entry name" value="Spore Coat Polysaccharide Biosynthesis Protein SpsA, Chain A"/>
    <property type="match status" value="1"/>
</dbReference>
<keyword evidence="7" id="KW-1185">Reference proteome</keyword>
<proteinExistence type="inferred from homology"/>
<keyword evidence="2" id="KW-0328">Glycosyltransferase</keyword>
<evidence type="ECO:0000313" key="7">
    <source>
        <dbReference type="Proteomes" id="UP000183769"/>
    </source>
</evidence>
<dbReference type="Pfam" id="PF00535">
    <property type="entry name" value="Glycos_transf_2"/>
    <property type="match status" value="1"/>
</dbReference>
<dbReference type="AlphaFoldDB" id="A0A1I5S8Z7"/>
<feature type="region of interest" description="Disordered" evidence="4">
    <location>
        <begin position="188"/>
        <end position="207"/>
    </location>
</feature>
<feature type="domain" description="Glycosyltransferase 2-like" evidence="5">
    <location>
        <begin position="4"/>
        <end position="120"/>
    </location>
</feature>
<keyword evidence="3 6" id="KW-0808">Transferase</keyword>
<dbReference type="GO" id="GO:0016757">
    <property type="term" value="F:glycosyltransferase activity"/>
    <property type="evidence" value="ECO:0007669"/>
    <property type="project" value="UniProtKB-KW"/>
</dbReference>